<dbReference type="PANTHER" id="PTHR30137:SF8">
    <property type="entry name" value="BLR5498 PROTEIN"/>
    <property type="match status" value="1"/>
</dbReference>
<dbReference type="AlphaFoldDB" id="A0A6N9R0L3"/>
<dbReference type="Pfam" id="PF00296">
    <property type="entry name" value="Bac_luciferase"/>
    <property type="match status" value="1"/>
</dbReference>
<feature type="domain" description="Luciferase-like" evidence="3">
    <location>
        <begin position="27"/>
        <end position="332"/>
    </location>
</feature>
<dbReference type="PANTHER" id="PTHR30137">
    <property type="entry name" value="LUCIFERASE-LIKE MONOOXYGENASE"/>
    <property type="match status" value="1"/>
</dbReference>
<comment type="caution">
    <text evidence="4">The sequence shown here is derived from an EMBL/GenBank/DDBJ whole genome shotgun (WGS) entry which is preliminary data.</text>
</comment>
<evidence type="ECO:0000313" key="4">
    <source>
        <dbReference type="EMBL" id="NDO79019.1"/>
    </source>
</evidence>
<proteinExistence type="predicted"/>
<protein>
    <submittedName>
        <fullName evidence="4">LLM class flavin-dependent oxidoreductase</fullName>
    </submittedName>
</protein>
<evidence type="ECO:0000259" key="3">
    <source>
        <dbReference type="Pfam" id="PF00296"/>
    </source>
</evidence>
<evidence type="ECO:0000313" key="5">
    <source>
        <dbReference type="Proteomes" id="UP000471026"/>
    </source>
</evidence>
<dbReference type="Proteomes" id="UP000471026">
    <property type="component" value="Unassembled WGS sequence"/>
</dbReference>
<organism evidence="4 5">
    <name type="scientific">Kocuria marina subsp. indica</name>
    <dbReference type="NCBI Taxonomy" id="1049583"/>
    <lineage>
        <taxon>Bacteria</taxon>
        <taxon>Bacillati</taxon>
        <taxon>Actinomycetota</taxon>
        <taxon>Actinomycetes</taxon>
        <taxon>Micrococcales</taxon>
        <taxon>Micrococcaceae</taxon>
        <taxon>Kocuria</taxon>
    </lineage>
</organism>
<keyword evidence="2" id="KW-0503">Monooxygenase</keyword>
<dbReference type="InterPro" id="IPR036661">
    <property type="entry name" value="Luciferase-like_sf"/>
</dbReference>
<dbReference type="GO" id="GO:0004497">
    <property type="term" value="F:monooxygenase activity"/>
    <property type="evidence" value="ECO:0007669"/>
    <property type="project" value="UniProtKB-KW"/>
</dbReference>
<name>A0A6N9R0L3_9MICC</name>
<reference evidence="4 5" key="1">
    <citation type="submission" date="2019-11" db="EMBL/GenBank/DDBJ databases">
        <title>Draft genome sequence of Kocuria indica DP-K7, a methyl red degrading Actinobacterium.</title>
        <authorList>
            <person name="Kumaran S."/>
            <person name="Tischler D."/>
            <person name="Ngo A.C.R."/>
            <person name="Schultes F."/>
        </authorList>
    </citation>
    <scope>NUCLEOTIDE SEQUENCE [LARGE SCALE GENOMIC DNA]</scope>
    <source>
        <strain evidence="4 5">DP-K7</strain>
    </source>
</reference>
<gene>
    <name evidence="4" type="ORF">GKZ75_12515</name>
</gene>
<evidence type="ECO:0000256" key="1">
    <source>
        <dbReference type="ARBA" id="ARBA00023002"/>
    </source>
</evidence>
<dbReference type="InterPro" id="IPR011251">
    <property type="entry name" value="Luciferase-like_dom"/>
</dbReference>
<dbReference type="SUPFAM" id="SSF51679">
    <property type="entry name" value="Bacterial luciferase-like"/>
    <property type="match status" value="1"/>
</dbReference>
<dbReference type="Gene3D" id="3.20.20.30">
    <property type="entry name" value="Luciferase-like domain"/>
    <property type="match status" value="1"/>
</dbReference>
<dbReference type="GO" id="GO:0016705">
    <property type="term" value="F:oxidoreductase activity, acting on paired donors, with incorporation or reduction of molecular oxygen"/>
    <property type="evidence" value="ECO:0007669"/>
    <property type="project" value="InterPro"/>
</dbReference>
<accession>A0A6N9R0L3</accession>
<dbReference type="EMBL" id="WMHZ01000023">
    <property type="protein sequence ID" value="NDO79019.1"/>
    <property type="molecule type" value="Genomic_DNA"/>
</dbReference>
<sequence length="368" mass="38756">MGTSTPGAAPAAFPGSIREEPPVSFQLGIATWGERAAHPVTGELPDPRERFAQLTELARAADGAGLDVVAVGQGHGAAHINPDPLQLLTALSSHAPRVTLCAAASVLTTADPVRVAEQLRTLDMVSGGRAELVAGQGGTVRDLRLFGVGPLEQEQIFEERLDQLLDLLSPGPTDLAGFHRPEAAGVTLPPPAGGTRETVWAASSGSPRSVLRAAGHGIGVMLNVMEGRWDQLVPYAKAYREALRGFGQTTRGAVGLLLPGLVMSDDDDARSPDALTLAYPHFAAGTRTFGAASADDPAWTPEEFREQCGPEGALLVGGVSDVVMKLRAMRETLELDRVLVRVDVNGLPHDAALRTVELLGREVLPRLR</sequence>
<dbReference type="GO" id="GO:0005829">
    <property type="term" value="C:cytosol"/>
    <property type="evidence" value="ECO:0007669"/>
    <property type="project" value="TreeGrafter"/>
</dbReference>
<dbReference type="InterPro" id="IPR050766">
    <property type="entry name" value="Bact_Lucif_Oxidored"/>
</dbReference>
<keyword evidence="1" id="KW-0560">Oxidoreductase</keyword>
<evidence type="ECO:0000256" key="2">
    <source>
        <dbReference type="ARBA" id="ARBA00023033"/>
    </source>
</evidence>